<feature type="transmembrane region" description="Helical" evidence="2">
    <location>
        <begin position="21"/>
        <end position="45"/>
    </location>
</feature>
<accession>A0A4S8LCE0</accession>
<feature type="non-terminal residue" evidence="3">
    <location>
        <position position="1"/>
    </location>
</feature>
<sequence>MIGTAVEFTQMRGEDIFNENLLRWLSSSAVLTFCTNGYCAALIAWRIRQFQKDTPEGTKGRLYKATAIFIESAALYMSWALAYLISYETQTNLQTAIVDLGPACAGIACTMISIRVGMGRDKVYLATDSLVNVQHAMTHTETLSLPQFSPNRNVFTTSSSSSSSESDSGISIDPEIIDASSGTASDGIIYPKKEESHNVSAIPLSGSELWRADSVSVKDVVMPEEPLICAEDNFRLEKFSEELPQWRYLTTERVATYHSHLTAVRRIVDDNTKLGVDLHREPGKVQDHIALVLEDDIDMEVDIKARMAELMPLLPYDWDMLFLGFCWSKETEHAEIIGEYSRPIKNHLHPSFQPRCLHAYALSPAGAVRLLKHLRHPPYAYGRSVDLATEWLVWEKRLKSFTVVPPVIIQRKVTKTDITLVGGAHWPESLENGVLGTTGDEI</sequence>
<organism evidence="3 4">
    <name type="scientific">Dendrothele bispora (strain CBS 962.96)</name>
    <dbReference type="NCBI Taxonomy" id="1314807"/>
    <lineage>
        <taxon>Eukaryota</taxon>
        <taxon>Fungi</taxon>
        <taxon>Dikarya</taxon>
        <taxon>Basidiomycota</taxon>
        <taxon>Agaricomycotina</taxon>
        <taxon>Agaricomycetes</taxon>
        <taxon>Agaricomycetidae</taxon>
        <taxon>Agaricales</taxon>
        <taxon>Agaricales incertae sedis</taxon>
        <taxon>Dendrothele</taxon>
    </lineage>
</organism>
<dbReference type="Proteomes" id="UP000297245">
    <property type="component" value="Unassembled WGS sequence"/>
</dbReference>
<keyword evidence="2" id="KW-0812">Transmembrane</keyword>
<dbReference type="EMBL" id="ML179518">
    <property type="protein sequence ID" value="THU85998.1"/>
    <property type="molecule type" value="Genomic_DNA"/>
</dbReference>
<keyword evidence="4" id="KW-1185">Reference proteome</keyword>
<feature type="transmembrane region" description="Helical" evidence="2">
    <location>
        <begin position="66"/>
        <end position="85"/>
    </location>
</feature>
<evidence type="ECO:0000313" key="4">
    <source>
        <dbReference type="Proteomes" id="UP000297245"/>
    </source>
</evidence>
<evidence type="ECO:0008006" key="5">
    <source>
        <dbReference type="Google" id="ProtNLM"/>
    </source>
</evidence>
<gene>
    <name evidence="3" type="ORF">K435DRAFT_970456</name>
</gene>
<keyword evidence="2" id="KW-1133">Transmembrane helix</keyword>
<name>A0A4S8LCE0_DENBC</name>
<evidence type="ECO:0000256" key="2">
    <source>
        <dbReference type="SAM" id="Phobius"/>
    </source>
</evidence>
<reference evidence="3 4" key="1">
    <citation type="journal article" date="2019" name="Nat. Ecol. Evol.">
        <title>Megaphylogeny resolves global patterns of mushroom evolution.</title>
        <authorList>
            <person name="Varga T."/>
            <person name="Krizsan K."/>
            <person name="Foldi C."/>
            <person name="Dima B."/>
            <person name="Sanchez-Garcia M."/>
            <person name="Sanchez-Ramirez S."/>
            <person name="Szollosi G.J."/>
            <person name="Szarkandi J.G."/>
            <person name="Papp V."/>
            <person name="Albert L."/>
            <person name="Andreopoulos W."/>
            <person name="Angelini C."/>
            <person name="Antonin V."/>
            <person name="Barry K.W."/>
            <person name="Bougher N.L."/>
            <person name="Buchanan P."/>
            <person name="Buyck B."/>
            <person name="Bense V."/>
            <person name="Catcheside P."/>
            <person name="Chovatia M."/>
            <person name="Cooper J."/>
            <person name="Damon W."/>
            <person name="Desjardin D."/>
            <person name="Finy P."/>
            <person name="Geml J."/>
            <person name="Haridas S."/>
            <person name="Hughes K."/>
            <person name="Justo A."/>
            <person name="Karasinski D."/>
            <person name="Kautmanova I."/>
            <person name="Kiss B."/>
            <person name="Kocsube S."/>
            <person name="Kotiranta H."/>
            <person name="LaButti K.M."/>
            <person name="Lechner B.E."/>
            <person name="Liimatainen K."/>
            <person name="Lipzen A."/>
            <person name="Lukacs Z."/>
            <person name="Mihaltcheva S."/>
            <person name="Morgado L.N."/>
            <person name="Niskanen T."/>
            <person name="Noordeloos M.E."/>
            <person name="Ohm R.A."/>
            <person name="Ortiz-Santana B."/>
            <person name="Ovrebo C."/>
            <person name="Racz N."/>
            <person name="Riley R."/>
            <person name="Savchenko A."/>
            <person name="Shiryaev A."/>
            <person name="Soop K."/>
            <person name="Spirin V."/>
            <person name="Szebenyi C."/>
            <person name="Tomsovsky M."/>
            <person name="Tulloss R.E."/>
            <person name="Uehling J."/>
            <person name="Grigoriev I.V."/>
            <person name="Vagvolgyi C."/>
            <person name="Papp T."/>
            <person name="Martin F.M."/>
            <person name="Miettinen O."/>
            <person name="Hibbett D.S."/>
            <person name="Nagy L.G."/>
        </authorList>
    </citation>
    <scope>NUCLEOTIDE SEQUENCE [LARGE SCALE GENOMIC DNA]</scope>
    <source>
        <strain evidence="3 4">CBS 962.96</strain>
    </source>
</reference>
<feature type="compositionally biased region" description="Low complexity" evidence="1">
    <location>
        <begin position="158"/>
        <end position="178"/>
    </location>
</feature>
<dbReference type="OrthoDB" id="47375at2759"/>
<protein>
    <recommendedName>
        <fullName evidence="5">Glycosyltransferase family 25 protein</fullName>
    </recommendedName>
</protein>
<evidence type="ECO:0000313" key="3">
    <source>
        <dbReference type="EMBL" id="THU85998.1"/>
    </source>
</evidence>
<evidence type="ECO:0000256" key="1">
    <source>
        <dbReference type="SAM" id="MobiDB-lite"/>
    </source>
</evidence>
<keyword evidence="2" id="KW-0472">Membrane</keyword>
<proteinExistence type="predicted"/>
<dbReference type="AlphaFoldDB" id="A0A4S8LCE0"/>
<feature type="region of interest" description="Disordered" evidence="1">
    <location>
        <begin position="155"/>
        <end position="179"/>
    </location>
</feature>